<protein>
    <submittedName>
        <fullName evidence="2">Uncharacterized protein</fullName>
    </submittedName>
</protein>
<dbReference type="Proteomes" id="UP001529510">
    <property type="component" value="Unassembled WGS sequence"/>
</dbReference>
<accession>A0ABD0QNW1</accession>
<sequence length="94" mass="9925">VDMMSIAASKEDVPPAEAEGSAGQSSAARAAQSEVELAAMLLRAAKSFELDVPKAPSPEHSRLDDWFLGAKGGVPPRPAPVPFFPEVHEELTKT</sequence>
<dbReference type="AlphaFoldDB" id="A0ABD0QNW1"/>
<feature type="compositionally biased region" description="Low complexity" evidence="1">
    <location>
        <begin position="16"/>
        <end position="30"/>
    </location>
</feature>
<keyword evidence="3" id="KW-1185">Reference proteome</keyword>
<comment type="caution">
    <text evidence="2">The sequence shown here is derived from an EMBL/GenBank/DDBJ whole genome shotgun (WGS) entry which is preliminary data.</text>
</comment>
<feature type="non-terminal residue" evidence="2">
    <location>
        <position position="94"/>
    </location>
</feature>
<evidence type="ECO:0000256" key="1">
    <source>
        <dbReference type="SAM" id="MobiDB-lite"/>
    </source>
</evidence>
<reference evidence="2 3" key="1">
    <citation type="submission" date="2024-05" db="EMBL/GenBank/DDBJ databases">
        <title>Genome sequencing and assembly of Indian major carp, Cirrhinus mrigala (Hamilton, 1822).</title>
        <authorList>
            <person name="Mohindra V."/>
            <person name="Chowdhury L.M."/>
            <person name="Lal K."/>
            <person name="Jena J.K."/>
        </authorList>
    </citation>
    <scope>NUCLEOTIDE SEQUENCE [LARGE SCALE GENOMIC DNA]</scope>
    <source>
        <strain evidence="2">CM1030</strain>
        <tissue evidence="2">Blood</tissue>
    </source>
</reference>
<gene>
    <name evidence="2" type="ORF">M9458_015026</name>
</gene>
<proteinExistence type="predicted"/>
<feature type="region of interest" description="Disordered" evidence="1">
    <location>
        <begin position="1"/>
        <end position="30"/>
    </location>
</feature>
<organism evidence="2 3">
    <name type="scientific">Cirrhinus mrigala</name>
    <name type="common">Mrigala</name>
    <dbReference type="NCBI Taxonomy" id="683832"/>
    <lineage>
        <taxon>Eukaryota</taxon>
        <taxon>Metazoa</taxon>
        <taxon>Chordata</taxon>
        <taxon>Craniata</taxon>
        <taxon>Vertebrata</taxon>
        <taxon>Euteleostomi</taxon>
        <taxon>Actinopterygii</taxon>
        <taxon>Neopterygii</taxon>
        <taxon>Teleostei</taxon>
        <taxon>Ostariophysi</taxon>
        <taxon>Cypriniformes</taxon>
        <taxon>Cyprinidae</taxon>
        <taxon>Labeoninae</taxon>
        <taxon>Labeonini</taxon>
        <taxon>Cirrhinus</taxon>
    </lineage>
</organism>
<evidence type="ECO:0000313" key="3">
    <source>
        <dbReference type="Proteomes" id="UP001529510"/>
    </source>
</evidence>
<name>A0ABD0QNW1_CIRMR</name>
<dbReference type="EMBL" id="JAMKFB020000007">
    <property type="protein sequence ID" value="KAL0187927.1"/>
    <property type="molecule type" value="Genomic_DNA"/>
</dbReference>
<feature type="non-terminal residue" evidence="2">
    <location>
        <position position="1"/>
    </location>
</feature>
<evidence type="ECO:0000313" key="2">
    <source>
        <dbReference type="EMBL" id="KAL0187927.1"/>
    </source>
</evidence>